<reference evidence="2" key="2">
    <citation type="submission" date="2021-12" db="EMBL/GenBank/DDBJ databases">
        <title>Resequencing data analysis of finger millet.</title>
        <authorList>
            <person name="Hatakeyama M."/>
            <person name="Aluri S."/>
            <person name="Balachadran M.T."/>
            <person name="Sivarajan S.R."/>
            <person name="Poveda L."/>
            <person name="Shimizu-Inatsugi R."/>
            <person name="Schlapbach R."/>
            <person name="Sreeman S.M."/>
            <person name="Shimizu K.K."/>
        </authorList>
    </citation>
    <scope>NUCLEOTIDE SEQUENCE</scope>
</reference>
<sequence length="232" mass="25359">MPDPDPFGMLDPEPSAMPDPDLSNKKKPVAAATEFAFAVMEREESVPQSPQEAISSLVDSASALRQPDVVSYSSVPPPQQADVSYSSVPPHQGLDIVSSLEESASALLLDMPDLSYLESESLTLQGPDASSLTESDLSSLESLKNESLEELTIDPSSTVPYNTIRSSPKSASSLGSSIFIRCPQNWYQTFFIRMDHDGYFRIYPDLDGQFKSLEEADDAIQHHLDALTKPEM</sequence>
<feature type="region of interest" description="Disordered" evidence="1">
    <location>
        <begin position="68"/>
        <end position="87"/>
    </location>
</feature>
<comment type="caution">
    <text evidence="2">The sequence shown here is derived from an EMBL/GenBank/DDBJ whole genome shotgun (WGS) entry which is preliminary data.</text>
</comment>
<reference evidence="2" key="1">
    <citation type="journal article" date="2018" name="DNA Res.">
        <title>Multiple hybrid de novo genome assembly of finger millet, an orphan allotetraploid crop.</title>
        <authorList>
            <person name="Hatakeyama M."/>
            <person name="Aluri S."/>
            <person name="Balachadran M.T."/>
            <person name="Sivarajan S.R."/>
            <person name="Patrignani A."/>
            <person name="Gruter S."/>
            <person name="Poveda L."/>
            <person name="Shimizu-Inatsugi R."/>
            <person name="Baeten J."/>
            <person name="Francoijs K.J."/>
            <person name="Nataraja K.N."/>
            <person name="Reddy Y.A.N."/>
            <person name="Phadnis S."/>
            <person name="Ravikumar R.L."/>
            <person name="Schlapbach R."/>
            <person name="Sreeman S.M."/>
            <person name="Shimizu K.K."/>
        </authorList>
    </citation>
    <scope>NUCLEOTIDE SEQUENCE</scope>
</reference>
<dbReference type="PANTHER" id="PTHR33326">
    <property type="entry name" value="OS05G0543800 PROTEIN"/>
    <property type="match status" value="1"/>
</dbReference>
<accession>A0AAV5F5X0</accession>
<name>A0AAV5F5X0_ELECO</name>
<evidence type="ECO:0000313" key="3">
    <source>
        <dbReference type="Proteomes" id="UP001054889"/>
    </source>
</evidence>
<evidence type="ECO:0000313" key="2">
    <source>
        <dbReference type="EMBL" id="GJN29715.1"/>
    </source>
</evidence>
<organism evidence="2 3">
    <name type="scientific">Eleusine coracana subsp. coracana</name>
    <dbReference type="NCBI Taxonomy" id="191504"/>
    <lineage>
        <taxon>Eukaryota</taxon>
        <taxon>Viridiplantae</taxon>
        <taxon>Streptophyta</taxon>
        <taxon>Embryophyta</taxon>
        <taxon>Tracheophyta</taxon>
        <taxon>Spermatophyta</taxon>
        <taxon>Magnoliopsida</taxon>
        <taxon>Liliopsida</taxon>
        <taxon>Poales</taxon>
        <taxon>Poaceae</taxon>
        <taxon>PACMAD clade</taxon>
        <taxon>Chloridoideae</taxon>
        <taxon>Cynodonteae</taxon>
        <taxon>Eleusininae</taxon>
        <taxon>Eleusine</taxon>
    </lineage>
</organism>
<proteinExistence type="predicted"/>
<feature type="region of interest" description="Disordered" evidence="1">
    <location>
        <begin position="1"/>
        <end position="28"/>
    </location>
</feature>
<protein>
    <submittedName>
        <fullName evidence="2">Uncharacterized protein</fullName>
    </submittedName>
</protein>
<dbReference type="AlphaFoldDB" id="A0AAV5F5X0"/>
<dbReference type="Proteomes" id="UP001054889">
    <property type="component" value="Unassembled WGS sequence"/>
</dbReference>
<dbReference type="PANTHER" id="PTHR33326:SF44">
    <property type="entry name" value="OS10G0494950 PROTEIN"/>
    <property type="match status" value="1"/>
</dbReference>
<gene>
    <name evidence="2" type="primary">gb17966</name>
    <name evidence="2" type="ORF">PR202_gb17966</name>
</gene>
<evidence type="ECO:0000256" key="1">
    <source>
        <dbReference type="SAM" id="MobiDB-lite"/>
    </source>
</evidence>
<dbReference type="EMBL" id="BQKI01000081">
    <property type="protein sequence ID" value="GJN29715.1"/>
    <property type="molecule type" value="Genomic_DNA"/>
</dbReference>
<keyword evidence="3" id="KW-1185">Reference proteome</keyword>